<dbReference type="EMBL" id="JAPFQA010000005">
    <property type="protein sequence ID" value="MCZ8545460.1"/>
    <property type="molecule type" value="Genomic_DNA"/>
</dbReference>
<reference evidence="1" key="1">
    <citation type="submission" date="2022-11" db="EMBL/GenBank/DDBJ databases">
        <authorList>
            <person name="Coimbra C."/>
        </authorList>
    </citation>
    <scope>NUCLEOTIDE SEQUENCE</scope>
    <source>
        <strain evidence="1">Jales19</strain>
    </source>
</reference>
<protein>
    <submittedName>
        <fullName evidence="1">Uncharacterized protein</fullName>
    </submittedName>
</protein>
<dbReference type="Proteomes" id="UP001152178">
    <property type="component" value="Unassembled WGS sequence"/>
</dbReference>
<accession>A0ABT4QV41</accession>
<evidence type="ECO:0000313" key="2">
    <source>
        <dbReference type="Proteomes" id="UP001152178"/>
    </source>
</evidence>
<sequence length="56" mass="6203">MLEDMKIVRWREWDGPGAFVDFPALTVMSITRSARHAPKKACDISMNRAPATQAGA</sequence>
<organism evidence="1 2">
    <name type="scientific">Mesorhizobium qingshengii</name>
    <dbReference type="NCBI Taxonomy" id="1165689"/>
    <lineage>
        <taxon>Bacteria</taxon>
        <taxon>Pseudomonadati</taxon>
        <taxon>Pseudomonadota</taxon>
        <taxon>Alphaproteobacteria</taxon>
        <taxon>Hyphomicrobiales</taxon>
        <taxon>Phyllobacteriaceae</taxon>
        <taxon>Mesorhizobium</taxon>
    </lineage>
</organism>
<evidence type="ECO:0000313" key="1">
    <source>
        <dbReference type="EMBL" id="MCZ8545460.1"/>
    </source>
</evidence>
<proteinExistence type="predicted"/>
<comment type="caution">
    <text evidence="1">The sequence shown here is derived from an EMBL/GenBank/DDBJ whole genome shotgun (WGS) entry which is preliminary data.</text>
</comment>
<gene>
    <name evidence="1" type="ORF">OOJ09_14815</name>
</gene>
<dbReference type="RefSeq" id="WP_269905919.1">
    <property type="nucleotide sequence ID" value="NZ_JAPFQA010000005.1"/>
</dbReference>
<keyword evidence="2" id="KW-1185">Reference proteome</keyword>
<name>A0ABT4QV41_9HYPH</name>